<dbReference type="EMBL" id="UINC01019230">
    <property type="protein sequence ID" value="SVA81326.1"/>
    <property type="molecule type" value="Genomic_DNA"/>
</dbReference>
<dbReference type="InterPro" id="IPR037165">
    <property type="entry name" value="AldOxase/xan_DH_Mopterin-bd_sf"/>
</dbReference>
<evidence type="ECO:0000313" key="4">
    <source>
        <dbReference type="EMBL" id="SVA81326.1"/>
    </source>
</evidence>
<keyword evidence="2" id="KW-0560">Oxidoreductase</keyword>
<dbReference type="Gene3D" id="3.30.365.10">
    <property type="entry name" value="Aldehyde oxidase/xanthine dehydrogenase, molybdopterin binding domain"/>
    <property type="match status" value="4"/>
</dbReference>
<reference evidence="4" key="1">
    <citation type="submission" date="2018-05" db="EMBL/GenBank/DDBJ databases">
        <authorList>
            <person name="Lanie J.A."/>
            <person name="Ng W.-L."/>
            <person name="Kazmierczak K.M."/>
            <person name="Andrzejewski T.M."/>
            <person name="Davidsen T.M."/>
            <person name="Wayne K.J."/>
            <person name="Tettelin H."/>
            <person name="Glass J.I."/>
            <person name="Rusch D."/>
            <person name="Podicherti R."/>
            <person name="Tsui H.-C.T."/>
            <person name="Winkler M.E."/>
        </authorList>
    </citation>
    <scope>NUCLEOTIDE SEQUENCE</scope>
</reference>
<dbReference type="PANTHER" id="PTHR11908">
    <property type="entry name" value="XANTHINE DEHYDROGENASE"/>
    <property type="match status" value="1"/>
</dbReference>
<evidence type="ECO:0000256" key="1">
    <source>
        <dbReference type="ARBA" id="ARBA00022505"/>
    </source>
</evidence>
<sequence length="730" mass="78740">MEKINGKARFAADITKPRMVHGYVLRSPHAHAKILSIDTSEAETMPGVKAVITASDFPSPTDDEGFPHRSSNLIARKKVRYEGQTVAAVAAITRRQAKEAVSKILVEYEELPHVTTVDEAMATDAPLVHEGLMTEGLDAQPTEPSNIAKRHYFECGDLEVGLSEADVVYEHEFTTKVVHQGYIEPHACLADTTNDNRSEIWCSSQGHFMVRSATAAMLGWESSQIKVIPAEIGGGFGGKTTIYLEPLAVKLSQKANRPVKMVMSREDVFKATGPTPGTKIRVKIGALNDGTITAAKAWLAYESGAFPGHWAMLGSWCVFAPYDIPNVQIEAFEVVVNKPINIAYRAPSAPMAAFATETVLDQIARKIKIDPIELRLLNAVEEGAKNHSPFIGTFQRIGFKETLEAIRKHPNYQIPLGPNQGRGIASGFWFNIAESSSATVNLTEDGKAVVITGSPDIGGSRASMAIMAAEELGIDVNLIQPLVGDTEAVGFTDVTEGSRATFATGMAVVRACQKLVTQLKERTAIMWDCTAEDIEWREGSAHHIEGKEPPLSLASITAEAKKTGGPLNATGSLEAKGQGPAFSTQICDLEVDPETGSVTILRYTTAQDAGTAIHPSYVEGQMQGGVVQGIGWALNEEYIHDDKGVMENPGFLDYRIPVASDLPMIETIIVEVPNPKHPYGVRGVGEVGIVPPIPAVANAIHDATGIRMRDLPMSPVNVLDQLNKQNRAGE</sequence>
<dbReference type="SUPFAM" id="SSF56003">
    <property type="entry name" value="Molybdenum cofactor-binding domain"/>
    <property type="match status" value="1"/>
</dbReference>
<dbReference type="GO" id="GO:0005506">
    <property type="term" value="F:iron ion binding"/>
    <property type="evidence" value="ECO:0007669"/>
    <property type="project" value="InterPro"/>
</dbReference>
<protein>
    <recommendedName>
        <fullName evidence="3">Aldehyde oxidase/xanthine dehydrogenase a/b hammerhead domain-containing protein</fullName>
    </recommendedName>
</protein>
<proteinExistence type="predicted"/>
<name>A0A381YWC3_9ZZZZ</name>
<dbReference type="Pfam" id="PF01315">
    <property type="entry name" value="Ald_Xan_dh_C"/>
    <property type="match status" value="1"/>
</dbReference>
<dbReference type="AlphaFoldDB" id="A0A381YWC3"/>
<dbReference type="Pfam" id="PF20256">
    <property type="entry name" value="MoCoBD_2"/>
    <property type="match status" value="1"/>
</dbReference>
<gene>
    <name evidence="4" type="ORF">METZ01_LOCUS134180</name>
</gene>
<dbReference type="InterPro" id="IPR000674">
    <property type="entry name" value="Ald_Oxase/Xan_DH_a/b"/>
</dbReference>
<dbReference type="InterPro" id="IPR046867">
    <property type="entry name" value="AldOxase/xan_DH_MoCoBD2"/>
</dbReference>
<organism evidence="4">
    <name type="scientific">marine metagenome</name>
    <dbReference type="NCBI Taxonomy" id="408172"/>
    <lineage>
        <taxon>unclassified sequences</taxon>
        <taxon>metagenomes</taxon>
        <taxon>ecological metagenomes</taxon>
    </lineage>
</organism>
<dbReference type="SMART" id="SM01008">
    <property type="entry name" value="Ald_Xan_dh_C"/>
    <property type="match status" value="1"/>
</dbReference>
<evidence type="ECO:0000259" key="3">
    <source>
        <dbReference type="SMART" id="SM01008"/>
    </source>
</evidence>
<feature type="domain" description="Aldehyde oxidase/xanthine dehydrogenase a/b hammerhead" evidence="3">
    <location>
        <begin position="5"/>
        <end position="112"/>
    </location>
</feature>
<keyword evidence="1" id="KW-0500">Molybdenum</keyword>
<dbReference type="PANTHER" id="PTHR11908:SF132">
    <property type="entry name" value="ALDEHYDE OXIDASE 1-RELATED"/>
    <property type="match status" value="1"/>
</dbReference>
<dbReference type="InterPro" id="IPR036856">
    <property type="entry name" value="Ald_Oxase/Xan_DH_a/b_sf"/>
</dbReference>
<dbReference type="SUPFAM" id="SSF54665">
    <property type="entry name" value="CO dehydrogenase molybdoprotein N-domain-like"/>
    <property type="match status" value="1"/>
</dbReference>
<dbReference type="GO" id="GO:0016491">
    <property type="term" value="F:oxidoreductase activity"/>
    <property type="evidence" value="ECO:0007669"/>
    <property type="project" value="UniProtKB-KW"/>
</dbReference>
<evidence type="ECO:0000256" key="2">
    <source>
        <dbReference type="ARBA" id="ARBA00023002"/>
    </source>
</evidence>
<dbReference type="InterPro" id="IPR016208">
    <property type="entry name" value="Ald_Oxase/xanthine_DH-like"/>
</dbReference>
<dbReference type="InterPro" id="IPR008274">
    <property type="entry name" value="AldOxase/xan_DH_MoCoBD1"/>
</dbReference>
<dbReference type="Gene3D" id="3.90.1170.50">
    <property type="entry name" value="Aldehyde oxidase/xanthine dehydrogenase, a/b hammerhead"/>
    <property type="match status" value="1"/>
</dbReference>
<dbReference type="Pfam" id="PF02738">
    <property type="entry name" value="MoCoBD_1"/>
    <property type="match status" value="1"/>
</dbReference>
<accession>A0A381YWC3</accession>